<dbReference type="InterPro" id="IPR001487">
    <property type="entry name" value="Bromodomain"/>
</dbReference>
<dbReference type="EMBL" id="JBBWWQ010000011">
    <property type="protein sequence ID" value="KAK8935730.1"/>
    <property type="molecule type" value="Genomic_DNA"/>
</dbReference>
<feature type="compositionally biased region" description="Low complexity" evidence="3">
    <location>
        <begin position="115"/>
        <end position="136"/>
    </location>
</feature>
<evidence type="ECO:0000313" key="6">
    <source>
        <dbReference type="Proteomes" id="UP001418222"/>
    </source>
</evidence>
<reference evidence="5 6" key="1">
    <citation type="journal article" date="2022" name="Nat. Plants">
        <title>Genomes of leafy and leafless Platanthera orchids illuminate the evolution of mycoheterotrophy.</title>
        <authorList>
            <person name="Li M.H."/>
            <person name="Liu K.W."/>
            <person name="Li Z."/>
            <person name="Lu H.C."/>
            <person name="Ye Q.L."/>
            <person name="Zhang D."/>
            <person name="Wang J.Y."/>
            <person name="Li Y.F."/>
            <person name="Zhong Z.M."/>
            <person name="Liu X."/>
            <person name="Yu X."/>
            <person name="Liu D.K."/>
            <person name="Tu X.D."/>
            <person name="Liu B."/>
            <person name="Hao Y."/>
            <person name="Liao X.Y."/>
            <person name="Jiang Y.T."/>
            <person name="Sun W.H."/>
            <person name="Chen J."/>
            <person name="Chen Y.Q."/>
            <person name="Ai Y."/>
            <person name="Zhai J.W."/>
            <person name="Wu S.S."/>
            <person name="Zhou Z."/>
            <person name="Hsiao Y.Y."/>
            <person name="Wu W.L."/>
            <person name="Chen Y.Y."/>
            <person name="Lin Y.F."/>
            <person name="Hsu J.L."/>
            <person name="Li C.Y."/>
            <person name="Wang Z.W."/>
            <person name="Zhao X."/>
            <person name="Zhong W.Y."/>
            <person name="Ma X.K."/>
            <person name="Ma L."/>
            <person name="Huang J."/>
            <person name="Chen G.Z."/>
            <person name="Huang M.Z."/>
            <person name="Huang L."/>
            <person name="Peng D.H."/>
            <person name="Luo Y.B."/>
            <person name="Zou S.Q."/>
            <person name="Chen S.P."/>
            <person name="Lan S."/>
            <person name="Tsai W.C."/>
            <person name="Van de Peer Y."/>
            <person name="Liu Z.J."/>
        </authorList>
    </citation>
    <scope>NUCLEOTIDE SEQUENCE [LARGE SCALE GENOMIC DNA]</scope>
    <source>
        <strain evidence="5">Lor287</strain>
    </source>
</reference>
<dbReference type="Gene3D" id="1.20.920.10">
    <property type="entry name" value="Bromodomain-like"/>
    <property type="match status" value="1"/>
</dbReference>
<feature type="region of interest" description="Disordered" evidence="3">
    <location>
        <begin position="1"/>
        <end position="174"/>
    </location>
</feature>
<protein>
    <submittedName>
        <fullName evidence="5">Transcription factor GTE11</fullName>
    </submittedName>
</protein>
<feature type="compositionally biased region" description="Acidic residues" evidence="3">
    <location>
        <begin position="92"/>
        <end position="102"/>
    </location>
</feature>
<evidence type="ECO:0000256" key="3">
    <source>
        <dbReference type="SAM" id="MobiDB-lite"/>
    </source>
</evidence>
<keyword evidence="6" id="KW-1185">Reference proteome</keyword>
<dbReference type="Pfam" id="PF00439">
    <property type="entry name" value="Bromodomain"/>
    <property type="match status" value="1"/>
</dbReference>
<organism evidence="5 6">
    <name type="scientific">Platanthera zijinensis</name>
    <dbReference type="NCBI Taxonomy" id="2320716"/>
    <lineage>
        <taxon>Eukaryota</taxon>
        <taxon>Viridiplantae</taxon>
        <taxon>Streptophyta</taxon>
        <taxon>Embryophyta</taxon>
        <taxon>Tracheophyta</taxon>
        <taxon>Spermatophyta</taxon>
        <taxon>Magnoliopsida</taxon>
        <taxon>Liliopsida</taxon>
        <taxon>Asparagales</taxon>
        <taxon>Orchidaceae</taxon>
        <taxon>Orchidoideae</taxon>
        <taxon>Orchideae</taxon>
        <taxon>Orchidinae</taxon>
        <taxon>Platanthera</taxon>
    </lineage>
</organism>
<dbReference type="Proteomes" id="UP001418222">
    <property type="component" value="Unassembled WGS sequence"/>
</dbReference>
<dbReference type="InterPro" id="IPR036427">
    <property type="entry name" value="Bromodomain-like_sf"/>
</dbReference>
<feature type="region of interest" description="Disordered" evidence="3">
    <location>
        <begin position="278"/>
        <end position="317"/>
    </location>
</feature>
<feature type="compositionally biased region" description="Polar residues" evidence="3">
    <location>
        <begin position="508"/>
        <end position="519"/>
    </location>
</feature>
<evidence type="ECO:0000256" key="2">
    <source>
        <dbReference type="PROSITE-ProRule" id="PRU00035"/>
    </source>
</evidence>
<dbReference type="PANTHER" id="PTHR22881:SF27">
    <property type="entry name" value="BROMODOMAIN CONTAINING 7_9"/>
    <property type="match status" value="1"/>
</dbReference>
<evidence type="ECO:0000259" key="4">
    <source>
        <dbReference type="PROSITE" id="PS50014"/>
    </source>
</evidence>
<dbReference type="PANTHER" id="PTHR22881">
    <property type="entry name" value="BROMODOMAIN CONTAINING PROTEIN"/>
    <property type="match status" value="1"/>
</dbReference>
<feature type="compositionally biased region" description="Polar residues" evidence="3">
    <location>
        <begin position="35"/>
        <end position="44"/>
    </location>
</feature>
<gene>
    <name evidence="5" type="primary">GTE11</name>
    <name evidence="5" type="ORF">KSP39_PZI013204</name>
</gene>
<dbReference type="PROSITE" id="PS50014">
    <property type="entry name" value="BROMODOMAIN_2"/>
    <property type="match status" value="1"/>
</dbReference>
<accession>A0AAP0G3I6</accession>
<feature type="compositionally biased region" description="Basic residues" evidence="3">
    <location>
        <begin position="105"/>
        <end position="114"/>
    </location>
</feature>
<sequence length="628" mass="69145">MGKAVEAKRKKGRPSLLDLQKRSLRLQKQEQQQQNRNPKPSSIPNPYARFPNPSVTRRSIRRNPNPDPDPEPDPEPDPASSAEEGHQAEAEASMEDDEDDDEPKVRRKKKKLKLILHLPHPNSNSCNKASSASESNGFTPMNRNVDAVGKTEGKKSTWKATEAPRETSDLGPTTPLPDKKLLDFILDRLQKKDTYGVFSEPVVPDELPDYHDIIKHPMDFGTVRKRISSGAYKYLEQFEGDVFLISSNGMRYNAPDTVYFRQARSIHELAKKSFENLRREGAGSGQQQKIVRRGRPPGSGKNNVKPPAGRSPAERTGSEFSSEAFFANAIDGNHSSGLRSDLLRRGSALDLQGMSDASDAYMLGSERGLERNEDFSGSTWKGFPNYGKKFSVVDESRRNTYKQYQLSSFAPLDDERKILLQVGFHSEHAYARSLACFAANLGPVAWAIAAKRIEKVLPSGIKFGPGWVGEEIDPPRRPHHPPFSNPSPHPSSAPSNVPTTSTREHLTEMQTEIRSNDSPSAAAPEKLPDSGAAKASPGSHQKANIPPHPGMFTRPNSSTGNYGLEAVIARAHQWTATVTPDGERIVEPAVSLTSVANHGIHLPSSSDGPWNVRGVAVDRQKPDLALQL</sequence>
<comment type="caution">
    <text evidence="5">The sequence shown here is derived from an EMBL/GenBank/DDBJ whole genome shotgun (WGS) entry which is preliminary data.</text>
</comment>
<evidence type="ECO:0000256" key="1">
    <source>
        <dbReference type="ARBA" id="ARBA00023117"/>
    </source>
</evidence>
<feature type="domain" description="Bromo" evidence="4">
    <location>
        <begin position="190"/>
        <end position="260"/>
    </location>
</feature>
<proteinExistence type="predicted"/>
<dbReference type="SUPFAM" id="SSF47370">
    <property type="entry name" value="Bromodomain"/>
    <property type="match status" value="1"/>
</dbReference>
<keyword evidence="1 2" id="KW-0103">Bromodomain</keyword>
<dbReference type="AlphaFoldDB" id="A0AAP0G3I6"/>
<name>A0AAP0G3I6_9ASPA</name>
<dbReference type="InterPro" id="IPR051831">
    <property type="entry name" value="Bromodomain_contain_prot"/>
</dbReference>
<dbReference type="SMART" id="SM00297">
    <property type="entry name" value="BROMO"/>
    <property type="match status" value="1"/>
</dbReference>
<feature type="compositionally biased region" description="Pro residues" evidence="3">
    <location>
        <begin position="481"/>
        <end position="491"/>
    </location>
</feature>
<dbReference type="PRINTS" id="PR00503">
    <property type="entry name" value="BROMODOMAIN"/>
</dbReference>
<evidence type="ECO:0000313" key="5">
    <source>
        <dbReference type="EMBL" id="KAK8935730.1"/>
    </source>
</evidence>
<feature type="region of interest" description="Disordered" evidence="3">
    <location>
        <begin position="464"/>
        <end position="558"/>
    </location>
</feature>